<evidence type="ECO:0000313" key="2">
    <source>
        <dbReference type="Proteomes" id="UP000463961"/>
    </source>
</evidence>
<dbReference type="AlphaFoldDB" id="A0A679I8N0"/>
<protein>
    <submittedName>
        <fullName evidence="1">Uncharacterized protein</fullName>
    </submittedName>
</protein>
<organism evidence="1 2">
    <name type="scientific">Fluviibacter phosphoraccumulans</name>
    <dbReference type="NCBI Taxonomy" id="1751046"/>
    <lineage>
        <taxon>Bacteria</taxon>
        <taxon>Pseudomonadati</taxon>
        <taxon>Pseudomonadota</taxon>
        <taxon>Betaproteobacteria</taxon>
        <taxon>Rhodocyclales</taxon>
        <taxon>Fluviibacteraceae</taxon>
        <taxon>Fluviibacter</taxon>
    </lineage>
</organism>
<proteinExistence type="predicted"/>
<name>A0A679I8N0_9RHOO</name>
<accession>A0A679I8N0</accession>
<dbReference type="EMBL" id="AP022345">
    <property type="protein sequence ID" value="BBU69087.1"/>
    <property type="molecule type" value="Genomic_DNA"/>
</dbReference>
<sequence>MVFEPVIQLLHYQTAQNTTCDNMEFLNVRDRVSGKVEDPIFHANPLKGFMQTDRIRPENLPSLLNGDLKQNKGLVDPNRFNCEGSSLRITC</sequence>
<dbReference type="Proteomes" id="UP000463961">
    <property type="component" value="Chromosome"/>
</dbReference>
<gene>
    <name evidence="1" type="ORF">ICHIAU1_13700</name>
</gene>
<evidence type="ECO:0000313" key="1">
    <source>
        <dbReference type="EMBL" id="BBU69087.1"/>
    </source>
</evidence>
<reference evidence="2" key="1">
    <citation type="submission" date="2020-01" db="EMBL/GenBank/DDBJ databases">
        <title>Phosphoaccumulans saitamaens gen. nov., sp. nov., a polyphosphate accumulating bacterium isolated from surface river water.</title>
        <authorList>
            <person name="Watanabe K."/>
            <person name="Suda W."/>
        </authorList>
    </citation>
    <scope>NUCLEOTIDE SEQUENCE [LARGE SCALE GENOMIC DNA]</scope>
    <source>
        <strain evidence="2">ICHIAU1</strain>
    </source>
</reference>
<keyword evidence="2" id="KW-1185">Reference proteome</keyword>